<evidence type="ECO:0000313" key="2">
    <source>
        <dbReference type="Proteomes" id="UP000516122"/>
    </source>
</evidence>
<reference evidence="1 2" key="1">
    <citation type="submission" date="2020-08" db="EMBL/GenBank/DDBJ databases">
        <title>Enterococcus faecalis SF28073 genome assembly.</title>
        <authorList>
            <person name="Duerkop B.A."/>
            <person name="Johnson C.N."/>
        </authorList>
    </citation>
    <scope>NUCLEOTIDE SEQUENCE [LARGE SCALE GENOMIC DNA]</scope>
    <source>
        <strain evidence="1 2">SF28073</strain>
    </source>
</reference>
<name>A0A1Q1FSL6_ENTFL</name>
<dbReference type="EMBL" id="CP060804">
    <property type="protein sequence ID" value="QNP37117.1"/>
    <property type="molecule type" value="Genomic_DNA"/>
</dbReference>
<dbReference type="Proteomes" id="UP000516122">
    <property type="component" value="Chromosome"/>
</dbReference>
<organism evidence="1 2">
    <name type="scientific">Enterococcus faecalis</name>
    <name type="common">Streptococcus faecalis</name>
    <dbReference type="NCBI Taxonomy" id="1351"/>
    <lineage>
        <taxon>Bacteria</taxon>
        <taxon>Bacillati</taxon>
        <taxon>Bacillota</taxon>
        <taxon>Bacilli</taxon>
        <taxon>Lactobacillales</taxon>
        <taxon>Enterococcaceae</taxon>
        <taxon>Enterococcus</taxon>
    </lineage>
</organism>
<accession>A0A1Q1FSL6</accession>
<gene>
    <name evidence="1" type="ORF">H9Q64_11650</name>
</gene>
<evidence type="ECO:0000313" key="1">
    <source>
        <dbReference type="EMBL" id="QNP37117.1"/>
    </source>
</evidence>
<dbReference type="AlphaFoldDB" id="A0A1Q1FSL6"/>
<proteinExistence type="predicted"/>
<sequence length="352" mass="41084">MDHLVLILFHAIMKTTVLAYGRINYEMGIPMLELEKRIAELDPFMTSLFVDFLYGRTLFKEFEPHSDDILLFAKLNYKYQTFLIGTNEEHEDIFFWKNNYVKIWCIGIGSPEIGHNDLLFFASCADTDKIKIVDCVEATTTPTFYKLDAVGKIKFLIAQKCIPDISDTIIKNSIVNSPSVEFFIKKWTANEKKTIDTLISTPASLTDFNKMTLRAKRYNFEEMLQTINNKQFEIEFDECLYCYNNQKWFVCAAGLGSILEHLLYLILEKNKMIDSNFPDDATAKIYIEYMSRKPISIKKRERTNLKTLFLIRNSVSHYNQGFTSKQQCAFLMDGIKDVFNNYYVKDFNLDNN</sequence>
<protein>
    <submittedName>
        <fullName evidence="1">Uncharacterized protein</fullName>
    </submittedName>
</protein>